<evidence type="ECO:0008006" key="5">
    <source>
        <dbReference type="Google" id="ProtNLM"/>
    </source>
</evidence>
<gene>
    <name evidence="3" type="ORF">Geu3261_0200_007</name>
</gene>
<evidence type="ECO:0000313" key="3">
    <source>
        <dbReference type="EMBL" id="GAN97552.1"/>
    </source>
</evidence>
<evidence type="ECO:0000256" key="2">
    <source>
        <dbReference type="SAM" id="SignalP"/>
    </source>
</evidence>
<accession>A0A0D6Q1U6</accession>
<dbReference type="Pfam" id="PF07813">
    <property type="entry name" value="LTXXQ"/>
    <property type="match status" value="1"/>
</dbReference>
<feature type="compositionally biased region" description="Low complexity" evidence="1">
    <location>
        <begin position="158"/>
        <end position="169"/>
    </location>
</feature>
<feature type="region of interest" description="Disordered" evidence="1">
    <location>
        <begin position="143"/>
        <end position="180"/>
    </location>
</feature>
<protein>
    <recommendedName>
        <fullName evidence="5">LTXXQ motif family protein</fullName>
    </recommendedName>
</protein>
<feature type="region of interest" description="Disordered" evidence="1">
    <location>
        <begin position="26"/>
        <end position="51"/>
    </location>
</feature>
<organism evidence="3 4">
    <name type="scientific">Komagataeibacter europaeus NBRC 3261</name>
    <dbReference type="NCBI Taxonomy" id="1234669"/>
    <lineage>
        <taxon>Bacteria</taxon>
        <taxon>Pseudomonadati</taxon>
        <taxon>Pseudomonadota</taxon>
        <taxon>Alphaproteobacteria</taxon>
        <taxon>Acetobacterales</taxon>
        <taxon>Acetobacteraceae</taxon>
        <taxon>Komagataeibacter</taxon>
    </lineage>
</organism>
<dbReference type="GO" id="GO:0042597">
    <property type="term" value="C:periplasmic space"/>
    <property type="evidence" value="ECO:0007669"/>
    <property type="project" value="InterPro"/>
</dbReference>
<evidence type="ECO:0000313" key="4">
    <source>
        <dbReference type="Proteomes" id="UP000032675"/>
    </source>
</evidence>
<proteinExistence type="predicted"/>
<evidence type="ECO:0000256" key="1">
    <source>
        <dbReference type="SAM" id="MobiDB-lite"/>
    </source>
</evidence>
<keyword evidence="2" id="KW-0732">Signal</keyword>
<dbReference type="RefSeq" id="WP_010509203.1">
    <property type="nucleotide sequence ID" value="NZ_BANI01000176.1"/>
</dbReference>
<sequence length="180" mass="19691">MMFRRFLPAAALLMLPAMAMAADQQPVAAPQTEAGKPNPTAPLAHTPRDPAPEQVEAHIKALHDELGITKKQEALWAPFAQDMRDNGQRLHDAIEDRRSKLATLNAVENMQSYAELVIERAHDMQTLNTAFASLYDSFSKKQRKHADTLFREGDSEHAAAQQARAAEAQGSTAPAATPAQ</sequence>
<comment type="caution">
    <text evidence="3">The sequence shown here is derived from an EMBL/GenBank/DDBJ whole genome shotgun (WGS) entry which is preliminary data.</text>
</comment>
<dbReference type="Proteomes" id="UP000032675">
    <property type="component" value="Unassembled WGS sequence"/>
</dbReference>
<feature type="signal peptide" evidence="2">
    <location>
        <begin position="1"/>
        <end position="21"/>
    </location>
</feature>
<feature type="compositionally biased region" description="Polar residues" evidence="1">
    <location>
        <begin position="170"/>
        <end position="180"/>
    </location>
</feature>
<dbReference type="EMBL" id="BANI01000176">
    <property type="protein sequence ID" value="GAN97552.1"/>
    <property type="molecule type" value="Genomic_DNA"/>
</dbReference>
<dbReference type="AlphaFoldDB" id="A0A0D6Q1U6"/>
<reference evidence="3 4" key="1">
    <citation type="submission" date="2012-11" db="EMBL/GenBank/DDBJ databases">
        <title>Whole genome sequence of Gluconacetobacter europaeus NBRC3261.</title>
        <authorList>
            <person name="Azuma Y."/>
            <person name="Higashiura N."/>
            <person name="Hirakawa H."/>
            <person name="Matsushita K."/>
        </authorList>
    </citation>
    <scope>NUCLEOTIDE SEQUENCE [LARGE SCALE GENOMIC DNA]</scope>
    <source>
        <strain evidence="3 4">NBRC 3261</strain>
    </source>
</reference>
<name>A0A0D6Q1U6_KOMEU</name>
<feature type="chain" id="PRO_5002310377" description="LTXXQ motif family protein" evidence="2">
    <location>
        <begin position="22"/>
        <end position="180"/>
    </location>
</feature>
<dbReference type="InterPro" id="IPR012899">
    <property type="entry name" value="LTXXQ"/>
</dbReference>
<feature type="compositionally biased region" description="Basic and acidic residues" evidence="1">
    <location>
        <begin position="145"/>
        <end position="157"/>
    </location>
</feature>